<accession>A0ABN9SYI1</accession>
<name>A0ABN9SYI1_9DINO</name>
<keyword evidence="2" id="KW-0732">Signal</keyword>
<keyword evidence="1" id="KW-0812">Transmembrane</keyword>
<feature type="transmembrane region" description="Helical" evidence="1">
    <location>
        <begin position="407"/>
        <end position="429"/>
    </location>
</feature>
<evidence type="ECO:0000256" key="2">
    <source>
        <dbReference type="SAM" id="SignalP"/>
    </source>
</evidence>
<dbReference type="InterPro" id="IPR005331">
    <property type="entry name" value="Sulfotransferase"/>
</dbReference>
<evidence type="ECO:0000313" key="3">
    <source>
        <dbReference type="EMBL" id="CAK0837670.1"/>
    </source>
</evidence>
<organism evidence="3 4">
    <name type="scientific">Prorocentrum cordatum</name>
    <dbReference type="NCBI Taxonomy" id="2364126"/>
    <lineage>
        <taxon>Eukaryota</taxon>
        <taxon>Sar</taxon>
        <taxon>Alveolata</taxon>
        <taxon>Dinophyceae</taxon>
        <taxon>Prorocentrales</taxon>
        <taxon>Prorocentraceae</taxon>
        <taxon>Prorocentrum</taxon>
    </lineage>
</organism>
<feature type="chain" id="PRO_5046649599" description="Sulfotransferase" evidence="2">
    <location>
        <begin position="22"/>
        <end position="430"/>
    </location>
</feature>
<reference evidence="3" key="1">
    <citation type="submission" date="2023-10" db="EMBL/GenBank/DDBJ databases">
        <authorList>
            <person name="Chen Y."/>
            <person name="Shah S."/>
            <person name="Dougan E. K."/>
            <person name="Thang M."/>
            <person name="Chan C."/>
        </authorList>
    </citation>
    <scope>NUCLEOTIDE SEQUENCE [LARGE SCALE GENOMIC DNA]</scope>
</reference>
<dbReference type="InterPro" id="IPR027417">
    <property type="entry name" value="P-loop_NTPase"/>
</dbReference>
<dbReference type="Pfam" id="PF03567">
    <property type="entry name" value="Sulfotransfer_2"/>
    <property type="match status" value="1"/>
</dbReference>
<keyword evidence="1" id="KW-1133">Transmembrane helix</keyword>
<dbReference type="EMBL" id="CAUYUJ010014169">
    <property type="protein sequence ID" value="CAK0837670.1"/>
    <property type="molecule type" value="Genomic_DNA"/>
</dbReference>
<evidence type="ECO:0000256" key="1">
    <source>
        <dbReference type="SAM" id="Phobius"/>
    </source>
</evidence>
<evidence type="ECO:0008006" key="5">
    <source>
        <dbReference type="Google" id="ProtNLM"/>
    </source>
</evidence>
<sequence>MAVSSGLRPAPPWIILAVVLAARPLEGGAGAGPRCGGCPQEAAGEAEGCCGAGRLALDGHAGCPEEDSLQPVSFRQLAVGFRQLAARERPRAVRAAAGGALLRGRAAERNASGLRGDGGDSKEIFVLHVGKTGGTSVYKSLGPALASDVQLRSHAASREELHTCADHANHGYVYFVRAPIQRYVSGWISRFRMGGRQHFNIWSFGELKAFYRFRSPDELGCALSSSSAQRRASAREAMNSIQHVMWSLTNYWGGLENFENCVGSNAFVGRFEHMQEDYERLVDMLASRNSLAQEPDANISQYHSTPAQYDGFRHLGECARANLRHWYREDYELFDRLAARGLLPEAYPAEARASDEEAAPARPLNWLALRTTWMVAACVCVAVAGLAALGLLATGAGKGRGSSVWRCFLWILWASVLLGVPCGFMVVLLQ</sequence>
<evidence type="ECO:0000313" key="4">
    <source>
        <dbReference type="Proteomes" id="UP001189429"/>
    </source>
</evidence>
<dbReference type="SUPFAM" id="SSF52540">
    <property type="entry name" value="P-loop containing nucleoside triphosphate hydrolases"/>
    <property type="match status" value="1"/>
</dbReference>
<dbReference type="Proteomes" id="UP001189429">
    <property type="component" value="Unassembled WGS sequence"/>
</dbReference>
<comment type="caution">
    <text evidence="3">The sequence shown here is derived from an EMBL/GenBank/DDBJ whole genome shotgun (WGS) entry which is preliminary data.</text>
</comment>
<feature type="transmembrane region" description="Helical" evidence="1">
    <location>
        <begin position="373"/>
        <end position="395"/>
    </location>
</feature>
<proteinExistence type="predicted"/>
<keyword evidence="1" id="KW-0472">Membrane</keyword>
<protein>
    <recommendedName>
        <fullName evidence="5">Sulfotransferase</fullName>
    </recommendedName>
</protein>
<gene>
    <name evidence="3" type="ORF">PCOR1329_LOCUS33792</name>
</gene>
<keyword evidence="4" id="KW-1185">Reference proteome</keyword>
<feature type="signal peptide" evidence="2">
    <location>
        <begin position="1"/>
        <end position="21"/>
    </location>
</feature>